<name>A0A0A8ZM18_ARUDO</name>
<evidence type="ECO:0000313" key="1">
    <source>
        <dbReference type="EMBL" id="JAD38718.1"/>
    </source>
</evidence>
<accession>A0A0A8ZM18</accession>
<organism evidence="1">
    <name type="scientific">Arundo donax</name>
    <name type="common">Giant reed</name>
    <name type="synonym">Donax arundinaceus</name>
    <dbReference type="NCBI Taxonomy" id="35708"/>
    <lineage>
        <taxon>Eukaryota</taxon>
        <taxon>Viridiplantae</taxon>
        <taxon>Streptophyta</taxon>
        <taxon>Embryophyta</taxon>
        <taxon>Tracheophyta</taxon>
        <taxon>Spermatophyta</taxon>
        <taxon>Magnoliopsida</taxon>
        <taxon>Liliopsida</taxon>
        <taxon>Poales</taxon>
        <taxon>Poaceae</taxon>
        <taxon>PACMAD clade</taxon>
        <taxon>Arundinoideae</taxon>
        <taxon>Arundineae</taxon>
        <taxon>Arundo</taxon>
    </lineage>
</organism>
<dbReference type="EMBL" id="GBRH01259177">
    <property type="protein sequence ID" value="JAD38718.1"/>
    <property type="molecule type" value="Transcribed_RNA"/>
</dbReference>
<dbReference type="AlphaFoldDB" id="A0A0A8ZM18"/>
<proteinExistence type="predicted"/>
<protein>
    <submittedName>
        <fullName evidence="1">Uncharacterized protein</fullName>
    </submittedName>
</protein>
<reference evidence="1" key="1">
    <citation type="submission" date="2014-09" db="EMBL/GenBank/DDBJ databases">
        <authorList>
            <person name="Magalhaes I.L.F."/>
            <person name="Oliveira U."/>
            <person name="Santos F.R."/>
            <person name="Vidigal T.H.D.A."/>
            <person name="Brescovit A.D."/>
            <person name="Santos A.J."/>
        </authorList>
    </citation>
    <scope>NUCLEOTIDE SEQUENCE</scope>
    <source>
        <tissue evidence="1">Shoot tissue taken approximately 20 cm above the soil surface</tissue>
    </source>
</reference>
<sequence length="26" mass="3065">MVFNSYLFFVDLSLLLLPDLSVLLEY</sequence>
<reference evidence="1" key="2">
    <citation type="journal article" date="2015" name="Data Brief">
        <title>Shoot transcriptome of the giant reed, Arundo donax.</title>
        <authorList>
            <person name="Barrero R.A."/>
            <person name="Guerrero F.D."/>
            <person name="Moolhuijzen P."/>
            <person name="Goolsby J.A."/>
            <person name="Tidwell J."/>
            <person name="Bellgard S.E."/>
            <person name="Bellgard M.I."/>
        </authorList>
    </citation>
    <scope>NUCLEOTIDE SEQUENCE</scope>
    <source>
        <tissue evidence="1">Shoot tissue taken approximately 20 cm above the soil surface</tissue>
    </source>
</reference>